<feature type="compositionally biased region" description="Gly residues" evidence="1">
    <location>
        <begin position="165"/>
        <end position="189"/>
    </location>
</feature>
<evidence type="ECO:0000313" key="2">
    <source>
        <dbReference type="EMBL" id="KAG2246981.1"/>
    </source>
</evidence>
<evidence type="ECO:0000313" key="3">
    <source>
        <dbReference type="Proteomes" id="UP000886595"/>
    </source>
</evidence>
<dbReference type="Proteomes" id="UP000886595">
    <property type="component" value="Unassembled WGS sequence"/>
</dbReference>
<gene>
    <name evidence="2" type="ORF">Bca52824_086609</name>
</gene>
<accession>A0A8X7TP13</accession>
<sequence length="206" mass="20694">MLWVTNLDRLPLPLGAFKSPNHAAFVTPSYDESIDHLFHTWTSLFACYMRRKDPFVLNSFPLRDDVVIDPKSLTSFACTGAGVLTTEFGGFNGGDADSSAGGGGGIDVCDAGGGGAVVVSESGGGGENCGGGFRLDGGGGEFGFTIGAGGVGVIGTDGFGDDEPGGAGGEDPSTGGFGFGFGVGLGNGVMKGEEEEEEDESVGDEQ</sequence>
<reference evidence="2 3" key="1">
    <citation type="submission" date="2020-02" db="EMBL/GenBank/DDBJ databases">
        <authorList>
            <person name="Ma Q."/>
            <person name="Huang Y."/>
            <person name="Song X."/>
            <person name="Pei D."/>
        </authorList>
    </citation>
    <scope>NUCLEOTIDE SEQUENCE [LARGE SCALE GENOMIC DNA]</scope>
    <source>
        <strain evidence="2">Sxm20200214</strain>
        <tissue evidence="2">Leaf</tissue>
    </source>
</reference>
<dbReference type="EMBL" id="JAAMPC010000017">
    <property type="protein sequence ID" value="KAG2246981.1"/>
    <property type="molecule type" value="Genomic_DNA"/>
</dbReference>
<comment type="caution">
    <text evidence="2">The sequence shown here is derived from an EMBL/GenBank/DDBJ whole genome shotgun (WGS) entry which is preliminary data.</text>
</comment>
<evidence type="ECO:0000256" key="1">
    <source>
        <dbReference type="SAM" id="MobiDB-lite"/>
    </source>
</evidence>
<feature type="compositionally biased region" description="Acidic residues" evidence="1">
    <location>
        <begin position="193"/>
        <end position="206"/>
    </location>
</feature>
<keyword evidence="3" id="KW-1185">Reference proteome</keyword>
<dbReference type="AlphaFoldDB" id="A0A8X7TP13"/>
<feature type="region of interest" description="Disordered" evidence="1">
    <location>
        <begin position="157"/>
        <end position="206"/>
    </location>
</feature>
<protein>
    <submittedName>
        <fullName evidence="2">Uncharacterized protein</fullName>
    </submittedName>
</protein>
<name>A0A8X7TP13_BRACI</name>
<proteinExistence type="predicted"/>
<organism evidence="2 3">
    <name type="scientific">Brassica carinata</name>
    <name type="common">Ethiopian mustard</name>
    <name type="synonym">Abyssinian cabbage</name>
    <dbReference type="NCBI Taxonomy" id="52824"/>
    <lineage>
        <taxon>Eukaryota</taxon>
        <taxon>Viridiplantae</taxon>
        <taxon>Streptophyta</taxon>
        <taxon>Embryophyta</taxon>
        <taxon>Tracheophyta</taxon>
        <taxon>Spermatophyta</taxon>
        <taxon>Magnoliopsida</taxon>
        <taxon>eudicotyledons</taxon>
        <taxon>Gunneridae</taxon>
        <taxon>Pentapetalae</taxon>
        <taxon>rosids</taxon>
        <taxon>malvids</taxon>
        <taxon>Brassicales</taxon>
        <taxon>Brassicaceae</taxon>
        <taxon>Brassiceae</taxon>
        <taxon>Brassica</taxon>
    </lineage>
</organism>